<dbReference type="InterPro" id="IPR036097">
    <property type="entry name" value="HisK_dim/P_sf"/>
</dbReference>
<dbReference type="NCBIfam" id="NF040691">
    <property type="entry name" value="MtrAB_MtrB"/>
    <property type="match status" value="1"/>
</dbReference>
<gene>
    <name evidence="19" type="ORF">CSQ87_01720</name>
</gene>
<evidence type="ECO:0000256" key="13">
    <source>
        <dbReference type="ARBA" id="ARBA00023136"/>
    </source>
</evidence>
<dbReference type="CDD" id="cd06225">
    <property type="entry name" value="HAMP"/>
    <property type="match status" value="1"/>
</dbReference>
<keyword evidence="8" id="KW-0547">Nucleotide-binding</keyword>
<dbReference type="InterPro" id="IPR003594">
    <property type="entry name" value="HATPase_dom"/>
</dbReference>
<feature type="domain" description="Histidine kinase" evidence="17">
    <location>
        <begin position="305"/>
        <end position="522"/>
    </location>
</feature>
<feature type="compositionally biased region" description="Low complexity" evidence="15">
    <location>
        <begin position="580"/>
        <end position="601"/>
    </location>
</feature>
<dbReference type="SMART" id="SM00304">
    <property type="entry name" value="HAMP"/>
    <property type="match status" value="1"/>
</dbReference>
<dbReference type="InterPro" id="IPR003661">
    <property type="entry name" value="HisK_dim/P_dom"/>
</dbReference>
<evidence type="ECO:0000259" key="17">
    <source>
        <dbReference type="PROSITE" id="PS50109"/>
    </source>
</evidence>
<evidence type="ECO:0000256" key="9">
    <source>
        <dbReference type="ARBA" id="ARBA00022777"/>
    </source>
</evidence>
<dbReference type="Pfam" id="PF00672">
    <property type="entry name" value="HAMP"/>
    <property type="match status" value="1"/>
</dbReference>
<dbReference type="CDD" id="cd00082">
    <property type="entry name" value="HisKA"/>
    <property type="match status" value="1"/>
</dbReference>
<dbReference type="PANTHER" id="PTHR45436:SF5">
    <property type="entry name" value="SENSOR HISTIDINE KINASE TRCS"/>
    <property type="match status" value="1"/>
</dbReference>
<keyword evidence="9 19" id="KW-0418">Kinase</keyword>
<evidence type="ECO:0000256" key="6">
    <source>
        <dbReference type="ARBA" id="ARBA00022679"/>
    </source>
</evidence>
<evidence type="ECO:0000313" key="19">
    <source>
        <dbReference type="EMBL" id="PJM76254.1"/>
    </source>
</evidence>
<keyword evidence="5" id="KW-0597">Phosphoprotein</keyword>
<keyword evidence="11 16" id="KW-1133">Transmembrane helix</keyword>
<dbReference type="Proteomes" id="UP000231451">
    <property type="component" value="Unassembled WGS sequence"/>
</dbReference>
<evidence type="ECO:0000256" key="16">
    <source>
        <dbReference type="SAM" id="Phobius"/>
    </source>
</evidence>
<dbReference type="InterPro" id="IPR004358">
    <property type="entry name" value="Sig_transdc_His_kin-like_C"/>
</dbReference>
<dbReference type="InterPro" id="IPR036890">
    <property type="entry name" value="HATPase_C_sf"/>
</dbReference>
<accession>A0A2M9HHF9</accession>
<keyword evidence="10" id="KW-0067">ATP-binding</keyword>
<dbReference type="FunFam" id="1.10.287.130:FF:000010">
    <property type="entry name" value="Two-component sensor histidine kinase"/>
    <property type="match status" value="1"/>
</dbReference>
<feature type="region of interest" description="Disordered" evidence="15">
    <location>
        <begin position="564"/>
        <end position="609"/>
    </location>
</feature>
<evidence type="ECO:0000256" key="5">
    <source>
        <dbReference type="ARBA" id="ARBA00022553"/>
    </source>
</evidence>
<dbReference type="GO" id="GO:0000155">
    <property type="term" value="F:phosphorelay sensor kinase activity"/>
    <property type="evidence" value="ECO:0007669"/>
    <property type="project" value="InterPro"/>
</dbReference>
<evidence type="ECO:0000256" key="15">
    <source>
        <dbReference type="SAM" id="MobiDB-lite"/>
    </source>
</evidence>
<dbReference type="InterPro" id="IPR005467">
    <property type="entry name" value="His_kinase_dom"/>
</dbReference>
<keyword evidence="20" id="KW-1185">Reference proteome</keyword>
<dbReference type="GO" id="GO:0005524">
    <property type="term" value="F:ATP binding"/>
    <property type="evidence" value="ECO:0007669"/>
    <property type="project" value="UniProtKB-KW"/>
</dbReference>
<keyword evidence="7 16" id="KW-0812">Transmembrane</keyword>
<dbReference type="Pfam" id="PF02518">
    <property type="entry name" value="HATPase_c"/>
    <property type="match status" value="1"/>
</dbReference>
<evidence type="ECO:0000256" key="3">
    <source>
        <dbReference type="ARBA" id="ARBA00012438"/>
    </source>
</evidence>
<evidence type="ECO:0000259" key="18">
    <source>
        <dbReference type="PROSITE" id="PS50885"/>
    </source>
</evidence>
<dbReference type="PROSITE" id="PS50109">
    <property type="entry name" value="HIS_KIN"/>
    <property type="match status" value="1"/>
</dbReference>
<evidence type="ECO:0000256" key="10">
    <source>
        <dbReference type="ARBA" id="ARBA00022840"/>
    </source>
</evidence>
<evidence type="ECO:0000313" key="20">
    <source>
        <dbReference type="Proteomes" id="UP000231451"/>
    </source>
</evidence>
<protein>
    <recommendedName>
        <fullName evidence="14">Sensor histidine kinase MtrB</fullName>
        <ecNumber evidence="3">2.7.13.3</ecNumber>
    </recommendedName>
</protein>
<dbReference type="PANTHER" id="PTHR45436">
    <property type="entry name" value="SENSOR HISTIDINE KINASE YKOH"/>
    <property type="match status" value="1"/>
</dbReference>
<name>A0A2M9HHF9_9BIFI</name>
<dbReference type="Gene3D" id="3.30.565.10">
    <property type="entry name" value="Histidine kinase-like ATPase, C-terminal domain"/>
    <property type="match status" value="1"/>
</dbReference>
<dbReference type="InterPro" id="IPR050428">
    <property type="entry name" value="TCS_sensor_his_kinase"/>
</dbReference>
<evidence type="ECO:0000256" key="12">
    <source>
        <dbReference type="ARBA" id="ARBA00023012"/>
    </source>
</evidence>
<dbReference type="PROSITE" id="PS50885">
    <property type="entry name" value="HAMP"/>
    <property type="match status" value="1"/>
</dbReference>
<organism evidence="19 20">
    <name type="scientific">Bifidobacterium simiarum</name>
    <dbReference type="NCBI Taxonomy" id="2045441"/>
    <lineage>
        <taxon>Bacteria</taxon>
        <taxon>Bacillati</taxon>
        <taxon>Actinomycetota</taxon>
        <taxon>Actinomycetes</taxon>
        <taxon>Bifidobacteriales</taxon>
        <taxon>Bifidobacteriaceae</taxon>
        <taxon>Bifidobacterium</taxon>
    </lineage>
</organism>
<evidence type="ECO:0000256" key="1">
    <source>
        <dbReference type="ARBA" id="ARBA00000085"/>
    </source>
</evidence>
<comment type="caution">
    <text evidence="19">The sequence shown here is derived from an EMBL/GenBank/DDBJ whole genome shotgun (WGS) entry which is preliminary data.</text>
</comment>
<dbReference type="EC" id="2.7.13.3" evidence="3"/>
<evidence type="ECO:0000256" key="4">
    <source>
        <dbReference type="ARBA" id="ARBA00022475"/>
    </source>
</evidence>
<feature type="transmembrane region" description="Helical" evidence="16">
    <location>
        <begin position="40"/>
        <end position="63"/>
    </location>
</feature>
<dbReference type="FunFam" id="3.30.565.10:FF:000013">
    <property type="entry name" value="Two-component sensor histidine kinase"/>
    <property type="match status" value="1"/>
</dbReference>
<dbReference type="SUPFAM" id="SSF158472">
    <property type="entry name" value="HAMP domain-like"/>
    <property type="match status" value="1"/>
</dbReference>
<dbReference type="InterPro" id="IPR047669">
    <property type="entry name" value="MtrAB_MtrB"/>
</dbReference>
<dbReference type="PRINTS" id="PR00344">
    <property type="entry name" value="BCTRLSENSOR"/>
</dbReference>
<feature type="compositionally biased region" description="Acidic residues" evidence="15">
    <location>
        <begin position="564"/>
        <end position="579"/>
    </location>
</feature>
<evidence type="ECO:0000256" key="11">
    <source>
        <dbReference type="ARBA" id="ARBA00022989"/>
    </source>
</evidence>
<dbReference type="GO" id="GO:0005886">
    <property type="term" value="C:plasma membrane"/>
    <property type="evidence" value="ECO:0007669"/>
    <property type="project" value="UniProtKB-SubCell"/>
</dbReference>
<feature type="domain" description="HAMP" evidence="18">
    <location>
        <begin position="238"/>
        <end position="290"/>
    </location>
</feature>
<feature type="transmembrane region" description="Helical" evidence="16">
    <location>
        <begin position="216"/>
        <end position="237"/>
    </location>
</feature>
<keyword evidence="4" id="KW-1003">Cell membrane</keyword>
<evidence type="ECO:0000256" key="14">
    <source>
        <dbReference type="ARBA" id="ARBA00035305"/>
    </source>
</evidence>
<keyword evidence="12" id="KW-0902">Two-component regulatory system</keyword>
<comment type="subcellular location">
    <subcellularLocation>
        <location evidence="2">Cell membrane</location>
        <topology evidence="2">Multi-pass membrane protein</topology>
    </subcellularLocation>
</comment>
<dbReference type="AlphaFoldDB" id="A0A2M9HHF9"/>
<dbReference type="SUPFAM" id="SSF55874">
    <property type="entry name" value="ATPase domain of HSP90 chaperone/DNA topoisomerase II/histidine kinase"/>
    <property type="match status" value="1"/>
</dbReference>
<dbReference type="SUPFAM" id="SSF47384">
    <property type="entry name" value="Homodimeric domain of signal transducing histidine kinase"/>
    <property type="match status" value="1"/>
</dbReference>
<dbReference type="Gene3D" id="1.10.287.130">
    <property type="match status" value="1"/>
</dbReference>
<dbReference type="SMART" id="SM00387">
    <property type="entry name" value="HATPase_c"/>
    <property type="match status" value="1"/>
</dbReference>
<dbReference type="Pfam" id="PF00512">
    <property type="entry name" value="HisKA"/>
    <property type="match status" value="1"/>
</dbReference>
<dbReference type="SMART" id="SM00388">
    <property type="entry name" value="HisKA"/>
    <property type="match status" value="1"/>
</dbReference>
<keyword evidence="13 16" id="KW-0472">Membrane</keyword>
<keyword evidence="6" id="KW-0808">Transferase</keyword>
<dbReference type="Gene3D" id="6.10.340.10">
    <property type="match status" value="1"/>
</dbReference>
<dbReference type="OrthoDB" id="9786919at2"/>
<dbReference type="EMBL" id="PEBK01000001">
    <property type="protein sequence ID" value="PJM76254.1"/>
    <property type="molecule type" value="Genomic_DNA"/>
</dbReference>
<evidence type="ECO:0000256" key="8">
    <source>
        <dbReference type="ARBA" id="ARBA00022741"/>
    </source>
</evidence>
<reference evidence="19 20" key="1">
    <citation type="submission" date="2017-10" db="EMBL/GenBank/DDBJ databases">
        <title>Draft genome sequences of strains TRE 1, TRE 9, TRE H and TRI 7, isolated from tamarins, belonging to four potential novel Bifidobacterium species.</title>
        <authorList>
            <person name="Mattarelli P."/>
            <person name="Modesto M."/>
            <person name="Puglisi E."/>
            <person name="Morelli L."/>
            <person name="Spezio C."/>
            <person name="Bonetti A."/>
            <person name="Sandri C."/>
        </authorList>
    </citation>
    <scope>NUCLEOTIDE SEQUENCE [LARGE SCALE GENOMIC DNA]</scope>
    <source>
        <strain evidence="20">TRI7</strain>
    </source>
</reference>
<evidence type="ECO:0000256" key="7">
    <source>
        <dbReference type="ARBA" id="ARBA00022692"/>
    </source>
</evidence>
<proteinExistence type="predicted"/>
<sequence>MKAMKADQPGGSGKRGLVSVLSRMLPRIRTSVTRSLQCRVIFSIAVVTLVVAAGFSTASFVSVRSSLMEQATSQAQKDFADEMDRAQANLDSADLSNDSDAQRLISDLASSLQDDGSSNLLGIYIVGEGEGGADLIPVSTDPNYLSLVSESMRRQVLQSSAGEMFYQPVGFDNEDRHDLPGAILGGLLSRPDGGSLSLFAAYSYEIQQTTVTNIEFALLVSCLLMSIVVGVIIWRVMRGIVKPVRNVASTAEKLASGDLSARAEVTRRDEIGVLQQSFNAMADSLNEKIDELETVSSMQRRFVSDVSHELRTPVTTIRMASDLLEARKDGFEPSTARTVELLSEQTSRFQQMLADLLEISRYDAGSASADLVETDIRIPIGDAVDDVREIAQARQVVLAVTMPDYPIAADMDSRRITRIIRNLLGNAIDFAEDKPVEVRLAANGRAVTVSVRDFGVGIDPENLEHIFDRFWRADTSRSRLTGGTGLGLSIAMQDTMLHHGDLTVRSCLGEGTWFLLTIPVRANDDRRLAPEDHPVRFIESSYPAVVGDFLEGRTKLDGYVDGAADDAEESADAETDETETAGTGTDVAGTDAADTGADVAGLMKDGDGR</sequence>
<evidence type="ECO:0000256" key="2">
    <source>
        <dbReference type="ARBA" id="ARBA00004651"/>
    </source>
</evidence>
<dbReference type="InterPro" id="IPR003660">
    <property type="entry name" value="HAMP_dom"/>
</dbReference>
<comment type="catalytic activity">
    <reaction evidence="1">
        <text>ATP + protein L-histidine = ADP + protein N-phospho-L-histidine.</text>
        <dbReference type="EC" id="2.7.13.3"/>
    </reaction>
</comment>